<organism evidence="3 4">
    <name type="scientific">Mycena citricolor</name>
    <dbReference type="NCBI Taxonomy" id="2018698"/>
    <lineage>
        <taxon>Eukaryota</taxon>
        <taxon>Fungi</taxon>
        <taxon>Dikarya</taxon>
        <taxon>Basidiomycota</taxon>
        <taxon>Agaricomycotina</taxon>
        <taxon>Agaricomycetes</taxon>
        <taxon>Agaricomycetidae</taxon>
        <taxon>Agaricales</taxon>
        <taxon>Marasmiineae</taxon>
        <taxon>Mycenaceae</taxon>
        <taxon>Mycena</taxon>
    </lineage>
</organism>
<dbReference type="SUPFAM" id="SSF51445">
    <property type="entry name" value="(Trans)glycosidases"/>
    <property type="match status" value="1"/>
</dbReference>
<evidence type="ECO:0000313" key="3">
    <source>
        <dbReference type="EMBL" id="CAK5262555.1"/>
    </source>
</evidence>
<keyword evidence="4" id="KW-1185">Reference proteome</keyword>
<dbReference type="InterPro" id="IPR031728">
    <property type="entry name" value="GlcAase_C"/>
</dbReference>
<feature type="transmembrane region" description="Helical" evidence="1">
    <location>
        <begin position="679"/>
        <end position="700"/>
    </location>
</feature>
<gene>
    <name evidence="3" type="ORF">MYCIT1_LOCUS1368</name>
</gene>
<keyword evidence="1" id="KW-0812">Transmembrane</keyword>
<dbReference type="PANTHER" id="PTHR36183">
    <property type="entry name" value="BETA-GLUCURONIDASE"/>
    <property type="match status" value="1"/>
</dbReference>
<evidence type="ECO:0000313" key="4">
    <source>
        <dbReference type="Proteomes" id="UP001295794"/>
    </source>
</evidence>
<dbReference type="EMBL" id="CAVNYO010000020">
    <property type="protein sequence ID" value="CAK5262555.1"/>
    <property type="molecule type" value="Genomic_DNA"/>
</dbReference>
<feature type="domain" description="Beta-glucuronidase C-terminal" evidence="2">
    <location>
        <begin position="504"/>
        <end position="613"/>
    </location>
</feature>
<keyword evidence="1" id="KW-1133">Transmembrane helix</keyword>
<dbReference type="Pfam" id="PF16862">
    <property type="entry name" value="Glyco_hydro_79C"/>
    <property type="match status" value="1"/>
</dbReference>
<dbReference type="Gene3D" id="3.20.20.80">
    <property type="entry name" value="Glycosidases"/>
    <property type="match status" value="1"/>
</dbReference>
<sequence length="701" mass="74437">MNERTNALATPEKRCIGRRLCKGDKWCRSQTPVYFFFLFLSPSLPPTDPPRMWLAASLFPTLLLFSLPVCAKITVYGQIPLGKMTTTTASASASASASYTGLPAFDPTTLIAPPVPTPAPPTSFFQQLSSAPVPGLSIPQSGHFMGFSVEFSVINQVLGSNSTRLMVPFLNLMANVQARAGSVRIRVGGNTQDYAVLEPSLPSGKMLGKESQISTNPTKTPILLYTPDVLYMLANVSSLVNVEWYLGIPLNDTTNLRLQIAEVGNEPDQYALHQHRPQGYGPANYSADFGVVDTALRADSKVPVVNGKLMGPSLSGQWQPQSVWDTNFIQDFQQSLGALSMSFYPDNNCAAEFGGPSAPNAIVPQDVFSDYLNHTSGQAIAANYLTSTALAQTFKLPFVMVETNTASCGGFPGISDSFGASLWAVDYGLQLAYSNFTNALLHVGGQGVYYNPFTPPPTNETAFHSWTIGAVYYSVLVIAEAFGKSNQSQIIDLQTNSNNIYTPAYAIYDGGVLARLALFNYVSDPSGASDYTMSFAIGGGSTGQANGTPAQVKVKYLLAPSVSTQDNITWAGQTFGSAFASDGRMQGTEQVQTVTCNGDNTCNIKVPAPGFALVFLTDIAADPASYQTVQTFPTTALTKTVNTATLNPTVLATSNGQAGANFMEAGTSRGRKPSGAGRLLVPHLVVVALCMGLGAALVVLG</sequence>
<keyword evidence="1" id="KW-0472">Membrane</keyword>
<dbReference type="InterPro" id="IPR017853">
    <property type="entry name" value="GH"/>
</dbReference>
<dbReference type="AlphaFoldDB" id="A0AAD2Q0J6"/>
<accession>A0AAD2Q0J6</accession>
<reference evidence="3" key="1">
    <citation type="submission" date="2023-11" db="EMBL/GenBank/DDBJ databases">
        <authorList>
            <person name="De Vega J J."/>
            <person name="De Vega J J."/>
        </authorList>
    </citation>
    <scope>NUCLEOTIDE SEQUENCE</scope>
</reference>
<dbReference type="Proteomes" id="UP001295794">
    <property type="component" value="Unassembled WGS sequence"/>
</dbReference>
<evidence type="ECO:0000259" key="2">
    <source>
        <dbReference type="Pfam" id="PF16862"/>
    </source>
</evidence>
<dbReference type="InterPro" id="IPR052974">
    <property type="entry name" value="GH79_Enzymes"/>
</dbReference>
<name>A0AAD2Q0J6_9AGAR</name>
<protein>
    <recommendedName>
        <fullName evidence="2">Beta-glucuronidase C-terminal domain-containing protein</fullName>
    </recommendedName>
</protein>
<comment type="caution">
    <text evidence="3">The sequence shown here is derived from an EMBL/GenBank/DDBJ whole genome shotgun (WGS) entry which is preliminary data.</text>
</comment>
<evidence type="ECO:0000256" key="1">
    <source>
        <dbReference type="SAM" id="Phobius"/>
    </source>
</evidence>
<proteinExistence type="predicted"/>
<dbReference type="PANTHER" id="PTHR36183:SF2">
    <property type="entry name" value="BETA-GLUCURONIDASE C-TERMINAL DOMAIN-CONTAINING PROTEIN"/>
    <property type="match status" value="1"/>
</dbReference>